<dbReference type="CDD" id="cd12935">
    <property type="entry name" value="LEM_like"/>
    <property type="match status" value="1"/>
</dbReference>
<evidence type="ECO:0000313" key="12">
    <source>
        <dbReference type="RefSeq" id="XP_019627705.1"/>
    </source>
</evidence>
<evidence type="ECO:0000256" key="4">
    <source>
        <dbReference type="ARBA" id="ARBA00022990"/>
    </source>
</evidence>
<dbReference type="GO" id="GO:0003677">
    <property type="term" value="F:DNA binding"/>
    <property type="evidence" value="ECO:0007669"/>
    <property type="project" value="UniProtKB-KW"/>
</dbReference>
<keyword evidence="2" id="KW-0488">Methylation</keyword>
<evidence type="ECO:0000313" key="11">
    <source>
        <dbReference type="RefSeq" id="XP_019627694.1"/>
    </source>
</evidence>
<evidence type="ECO:0000313" key="10">
    <source>
        <dbReference type="Proteomes" id="UP000515135"/>
    </source>
</evidence>
<dbReference type="SUPFAM" id="SSF63451">
    <property type="entry name" value="LEM domain"/>
    <property type="match status" value="2"/>
</dbReference>
<keyword evidence="4" id="KW-0007">Acetylation</keyword>
<dbReference type="GO" id="GO:0005635">
    <property type="term" value="C:nuclear envelope"/>
    <property type="evidence" value="ECO:0007669"/>
    <property type="project" value="UniProtKB-ARBA"/>
</dbReference>
<keyword evidence="5" id="KW-0238">DNA-binding</keyword>
<evidence type="ECO:0000256" key="7">
    <source>
        <dbReference type="SAM" id="Phobius"/>
    </source>
</evidence>
<gene>
    <name evidence="11 12" type="primary">LOC109472383</name>
</gene>
<comment type="similarity">
    <text evidence="1">Belongs to the LEM family.</text>
</comment>
<dbReference type="RefSeq" id="XP_019627694.1">
    <property type="nucleotide sequence ID" value="XM_019772135.1"/>
</dbReference>
<reference evidence="11 12" key="1">
    <citation type="submission" date="2025-04" db="UniProtKB">
        <authorList>
            <consortium name="RefSeq"/>
        </authorList>
    </citation>
    <scope>IDENTIFICATION</scope>
    <source>
        <tissue evidence="11 12">Gonad</tissue>
    </source>
</reference>
<dbReference type="FunFam" id="1.10.720.40:FF:000001">
    <property type="entry name" value="LEM domain containing 2, isoform CRA_a"/>
    <property type="match status" value="2"/>
</dbReference>
<evidence type="ECO:0000256" key="1">
    <source>
        <dbReference type="ARBA" id="ARBA00007744"/>
    </source>
</evidence>
<dbReference type="PANTHER" id="PTHR12019:SF9">
    <property type="entry name" value="THYMOPOIETIN"/>
    <property type="match status" value="1"/>
</dbReference>
<name>A0A6P4Z175_BRABE</name>
<dbReference type="SMART" id="SM00540">
    <property type="entry name" value="LEM"/>
    <property type="match status" value="1"/>
</dbReference>
<dbReference type="Pfam" id="PF08198">
    <property type="entry name" value="Thymopoietin"/>
    <property type="match status" value="1"/>
</dbReference>
<evidence type="ECO:0000256" key="2">
    <source>
        <dbReference type="ARBA" id="ARBA00022481"/>
    </source>
</evidence>
<dbReference type="Gene3D" id="1.10.720.40">
    <property type="match status" value="2"/>
</dbReference>
<feature type="compositionally biased region" description="Polar residues" evidence="6">
    <location>
        <begin position="163"/>
        <end position="178"/>
    </location>
</feature>
<keyword evidence="7" id="KW-0472">Membrane</keyword>
<dbReference type="CDD" id="cd12940">
    <property type="entry name" value="LEM_LAP2_LEMD1"/>
    <property type="match status" value="1"/>
</dbReference>
<keyword evidence="10" id="KW-1185">Reference proteome</keyword>
<protein>
    <submittedName>
        <fullName evidence="11">Lamina-associated polypeptide 2, isoforms beta/delta/epsilon/gamma-like isoform X1</fullName>
    </submittedName>
    <submittedName>
        <fullName evidence="12">Lamina-associated polypeptide 2, isoforms beta/delta/epsilon/gamma-like isoform X2</fullName>
    </submittedName>
</protein>
<keyword evidence="3" id="KW-0597">Phosphoprotein</keyword>
<dbReference type="PROSITE" id="PS50955">
    <property type="entry name" value="LEM_LIKE"/>
    <property type="match status" value="1"/>
</dbReference>
<proteinExistence type="inferred from homology"/>
<dbReference type="Pfam" id="PF03020">
    <property type="entry name" value="LEM"/>
    <property type="match status" value="1"/>
</dbReference>
<dbReference type="PROSITE" id="PS50954">
    <property type="entry name" value="LEM"/>
    <property type="match status" value="1"/>
</dbReference>
<evidence type="ECO:0000256" key="5">
    <source>
        <dbReference type="ARBA" id="ARBA00023125"/>
    </source>
</evidence>
<feature type="domain" description="LEM" evidence="8">
    <location>
        <begin position="89"/>
        <end position="133"/>
    </location>
</feature>
<dbReference type="InterPro" id="IPR051656">
    <property type="entry name" value="LEM_domain"/>
</dbReference>
<dbReference type="Proteomes" id="UP000515135">
    <property type="component" value="Unplaced"/>
</dbReference>
<feature type="region of interest" description="Disordered" evidence="6">
    <location>
        <begin position="295"/>
        <end position="314"/>
    </location>
</feature>
<dbReference type="SMART" id="SM01261">
    <property type="entry name" value="Thymopoietin"/>
    <property type="match status" value="1"/>
</dbReference>
<evidence type="ECO:0000256" key="6">
    <source>
        <dbReference type="SAM" id="MobiDB-lite"/>
    </source>
</evidence>
<feature type="region of interest" description="Disordered" evidence="6">
    <location>
        <begin position="129"/>
        <end position="257"/>
    </location>
</feature>
<keyword evidence="7" id="KW-1133">Transmembrane helix</keyword>
<feature type="domain" description="LEM-like" evidence="9">
    <location>
        <begin position="3"/>
        <end position="46"/>
    </location>
</feature>
<evidence type="ECO:0000259" key="8">
    <source>
        <dbReference type="PROSITE" id="PS50954"/>
    </source>
</evidence>
<feature type="region of interest" description="Disordered" evidence="6">
    <location>
        <begin position="46"/>
        <end position="97"/>
    </location>
</feature>
<keyword evidence="7" id="KW-0812">Transmembrane</keyword>
<feature type="transmembrane region" description="Helical" evidence="7">
    <location>
        <begin position="265"/>
        <end position="286"/>
    </location>
</feature>
<dbReference type="KEGG" id="bbel:109472383"/>
<dbReference type="InterPro" id="IPR003887">
    <property type="entry name" value="LEM_dom"/>
</dbReference>
<dbReference type="OrthoDB" id="10072362at2759"/>
<feature type="compositionally biased region" description="Basic and acidic residues" evidence="6">
    <location>
        <begin position="187"/>
        <end position="207"/>
    </location>
</feature>
<dbReference type="AlphaFoldDB" id="A0A6P4Z175"/>
<dbReference type="RefSeq" id="XP_019627705.1">
    <property type="nucleotide sequence ID" value="XM_019772146.1"/>
</dbReference>
<dbReference type="InterPro" id="IPR011015">
    <property type="entry name" value="LEM/LEM-like_dom_sf"/>
</dbReference>
<sequence length="314" mass="34765">MSVSNPSVLTKDQLKRELREAGVSLPSGDQRKDVYVELYREHLLKGGRGTPGKGEFSSDEEDSLRGTPGRGSVKNKVLKKTAKKTAPPEMDVTQLSDKELGERLQELGATVGPIVATTRRVYERKLEKLLADGTGQQNGSQSESDQYSDSEEEEEDVEEQVQASTQTSPRMEQSTDRPQTGVRRRPAPREQPADRPLTTRDLRDSPRKTRGTPVKEAQGLPPKPTKRAYPPPTKEDLNSEDNLQRKPLHPEGAAAQEPTKSRFSFWLKLGFLLFLIVLAILVYSAMEGRHISSIPKLPSNVFSKGGKKEAASPV</sequence>
<dbReference type="GeneID" id="109472383"/>
<organism evidence="10 11">
    <name type="scientific">Branchiostoma belcheri</name>
    <name type="common">Amphioxus</name>
    <dbReference type="NCBI Taxonomy" id="7741"/>
    <lineage>
        <taxon>Eukaryota</taxon>
        <taxon>Metazoa</taxon>
        <taxon>Chordata</taxon>
        <taxon>Cephalochordata</taxon>
        <taxon>Leptocardii</taxon>
        <taxon>Amphioxiformes</taxon>
        <taxon>Branchiostomatidae</taxon>
        <taxon>Branchiostoma</taxon>
    </lineage>
</organism>
<dbReference type="PANTHER" id="PTHR12019">
    <property type="entry name" value="LAMINA-ASSOCIATED POLYPEPTIDE THYMOPOIETIN"/>
    <property type="match status" value="1"/>
</dbReference>
<evidence type="ECO:0000259" key="9">
    <source>
        <dbReference type="PROSITE" id="PS50955"/>
    </source>
</evidence>
<evidence type="ECO:0000256" key="3">
    <source>
        <dbReference type="ARBA" id="ARBA00022553"/>
    </source>
</evidence>
<dbReference type="InterPro" id="IPR013146">
    <property type="entry name" value="LEM-like_dom"/>
</dbReference>
<feature type="compositionally biased region" description="Acidic residues" evidence="6">
    <location>
        <begin position="146"/>
        <end position="159"/>
    </location>
</feature>
<accession>A0A6P4Z175</accession>